<dbReference type="Proteomes" id="UP000332933">
    <property type="component" value="Unassembled WGS sequence"/>
</dbReference>
<evidence type="ECO:0000313" key="3">
    <source>
        <dbReference type="Proteomes" id="UP000332933"/>
    </source>
</evidence>
<gene>
    <name evidence="2" type="primary">Aste57867_7936</name>
    <name evidence="1" type="ORF">As57867_007906</name>
    <name evidence="2" type="ORF">ASTE57867_7936</name>
</gene>
<name>A0A485KJ01_9STRA</name>
<sequence length="194" mass="21832">MSIANNNQTDVVGDVLAVAFLHYPVMDFAFEGESEAAQARKLKIMFQCCANAARLFDGTIQTEDKDGALLWLPGPKAPLGLWRELRADVAPHVPDKEVLQYVTKQVNVKQMGLIWLVGVEHKSQGKGYCRILMERAMRTEMGTQGMTEFWLTTDTVVKAKIYERLGFHVMVERVIQSSGLTNWLMRKLEVPSSS</sequence>
<protein>
    <submittedName>
        <fullName evidence="2">Aste57867_7936 protein</fullName>
    </submittedName>
</protein>
<dbReference type="EMBL" id="VJMH01005001">
    <property type="protein sequence ID" value="KAF0701641.1"/>
    <property type="molecule type" value="Genomic_DNA"/>
</dbReference>
<proteinExistence type="predicted"/>
<reference evidence="1" key="2">
    <citation type="submission" date="2019-06" db="EMBL/GenBank/DDBJ databases">
        <title>Genomics analysis of Aphanomyces spp. identifies a new class of oomycete effector associated with host adaptation.</title>
        <authorList>
            <person name="Gaulin E."/>
        </authorList>
    </citation>
    <scope>NUCLEOTIDE SEQUENCE</scope>
    <source>
        <strain evidence="1">CBS 578.67</strain>
    </source>
</reference>
<dbReference type="EMBL" id="CAADRA010005022">
    <property type="protein sequence ID" value="VFT84829.1"/>
    <property type="molecule type" value="Genomic_DNA"/>
</dbReference>
<reference evidence="2 3" key="1">
    <citation type="submission" date="2019-03" db="EMBL/GenBank/DDBJ databases">
        <authorList>
            <person name="Gaulin E."/>
            <person name="Dumas B."/>
        </authorList>
    </citation>
    <scope>NUCLEOTIDE SEQUENCE [LARGE SCALE GENOMIC DNA]</scope>
    <source>
        <strain evidence="2">CBS 568.67</strain>
    </source>
</reference>
<dbReference type="SUPFAM" id="SSF55729">
    <property type="entry name" value="Acyl-CoA N-acyltransferases (Nat)"/>
    <property type="match status" value="1"/>
</dbReference>
<evidence type="ECO:0000313" key="2">
    <source>
        <dbReference type="EMBL" id="VFT84829.1"/>
    </source>
</evidence>
<dbReference type="InterPro" id="IPR016181">
    <property type="entry name" value="Acyl_CoA_acyltransferase"/>
</dbReference>
<accession>A0A485KJ01</accession>
<evidence type="ECO:0000313" key="1">
    <source>
        <dbReference type="EMBL" id="KAF0701641.1"/>
    </source>
</evidence>
<dbReference type="Gene3D" id="3.40.630.30">
    <property type="match status" value="1"/>
</dbReference>
<organism evidence="2 3">
    <name type="scientific">Aphanomyces stellatus</name>
    <dbReference type="NCBI Taxonomy" id="120398"/>
    <lineage>
        <taxon>Eukaryota</taxon>
        <taxon>Sar</taxon>
        <taxon>Stramenopiles</taxon>
        <taxon>Oomycota</taxon>
        <taxon>Saprolegniomycetes</taxon>
        <taxon>Saprolegniales</taxon>
        <taxon>Verrucalvaceae</taxon>
        <taxon>Aphanomyces</taxon>
    </lineage>
</organism>
<keyword evidence="3" id="KW-1185">Reference proteome</keyword>
<dbReference type="AlphaFoldDB" id="A0A485KJ01"/>